<dbReference type="Gene3D" id="2.40.160.20">
    <property type="match status" value="1"/>
</dbReference>
<name>E7RPA6_9BACT</name>
<evidence type="ECO:0000313" key="1">
    <source>
        <dbReference type="EMBL" id="EFZ37549.1"/>
    </source>
</evidence>
<protein>
    <recommendedName>
        <fullName evidence="3">Outer membrane insertion signal domain protein</fullName>
    </recommendedName>
</protein>
<dbReference type="HOGENOM" id="CLU_663679_0_0_10"/>
<evidence type="ECO:0008006" key="3">
    <source>
        <dbReference type="Google" id="ProtNLM"/>
    </source>
</evidence>
<dbReference type="AlphaFoldDB" id="E7RPA6"/>
<dbReference type="Pfam" id="PF09411">
    <property type="entry name" value="PagL"/>
    <property type="match status" value="1"/>
</dbReference>
<keyword evidence="2" id="KW-1185">Reference proteome</keyword>
<dbReference type="eggNOG" id="ENOG5030247">
    <property type="taxonomic scope" value="Bacteria"/>
</dbReference>
<evidence type="ECO:0000313" key="2">
    <source>
        <dbReference type="Proteomes" id="UP000005580"/>
    </source>
</evidence>
<dbReference type="SUPFAM" id="SSF56925">
    <property type="entry name" value="OMPA-like"/>
    <property type="match status" value="1"/>
</dbReference>
<proteinExistence type="predicted"/>
<organism evidence="1 2">
    <name type="scientific">Hoylesella oralis ATCC 33269</name>
    <dbReference type="NCBI Taxonomy" id="873533"/>
    <lineage>
        <taxon>Bacteria</taxon>
        <taxon>Pseudomonadati</taxon>
        <taxon>Bacteroidota</taxon>
        <taxon>Bacteroidia</taxon>
        <taxon>Bacteroidales</taxon>
        <taxon>Prevotellaceae</taxon>
        <taxon>Hoylesella</taxon>
    </lineage>
</organism>
<dbReference type="Proteomes" id="UP000005580">
    <property type="component" value="Unassembled WGS sequence"/>
</dbReference>
<dbReference type="InterPro" id="IPR018550">
    <property type="entry name" value="Lipid-A_deacylase-rel"/>
</dbReference>
<reference evidence="1" key="1">
    <citation type="submission" date="2011-01" db="EMBL/GenBank/DDBJ databases">
        <authorList>
            <person name="Muzny D."/>
            <person name="Qin X."/>
            <person name="Buhay C."/>
            <person name="Dugan-Rocha S."/>
            <person name="Ding Y."/>
            <person name="Chen G."/>
            <person name="Hawes A."/>
            <person name="Holder M."/>
            <person name="Jhangiani S."/>
            <person name="Johnson A."/>
            <person name="Khan Z."/>
            <person name="Li Z."/>
            <person name="Liu W."/>
            <person name="Liu X."/>
            <person name="Perez L."/>
            <person name="Shen H."/>
            <person name="Wang Q."/>
            <person name="Watt J."/>
            <person name="Xi L."/>
            <person name="Xin Y."/>
            <person name="Zhou J."/>
            <person name="Deng J."/>
            <person name="Jiang H."/>
            <person name="Liu Y."/>
            <person name="Qu J."/>
            <person name="Song X.-Z."/>
            <person name="Zhang L."/>
            <person name="Villasana D."/>
            <person name="Johnson A."/>
            <person name="Liu J."/>
            <person name="Liyanage D."/>
            <person name="Lorensuhewa L."/>
            <person name="Robinson T."/>
            <person name="Song A."/>
            <person name="Song B.-B."/>
            <person name="Dinh H."/>
            <person name="Thornton R."/>
            <person name="Coyle M."/>
            <person name="Francisco L."/>
            <person name="Jackson L."/>
            <person name="Javaid M."/>
            <person name="Korchina V."/>
            <person name="Kovar C."/>
            <person name="Mata R."/>
            <person name="Mathew T."/>
            <person name="Ngo R."/>
            <person name="Nguyen L."/>
            <person name="Nguyen N."/>
            <person name="Okwuonu G."/>
            <person name="Ongeri F."/>
            <person name="Pham C."/>
            <person name="Simmons D."/>
            <person name="Wilczek-Boney K."/>
            <person name="Hale W."/>
            <person name="Jakkamsetti A."/>
            <person name="Pham P."/>
            <person name="Ruth R."/>
            <person name="San Lucas F."/>
            <person name="Warren J."/>
            <person name="Zhang J."/>
            <person name="Zhao Z."/>
            <person name="Zhou C."/>
            <person name="Zhu D."/>
            <person name="Lee S."/>
            <person name="Bess C."/>
            <person name="Blankenburg K."/>
            <person name="Forbes L."/>
            <person name="Fu Q."/>
            <person name="Gubbala S."/>
            <person name="Hirani K."/>
            <person name="Jayaseelan J.C."/>
            <person name="Lara F."/>
            <person name="Munidasa M."/>
            <person name="Palculict T."/>
            <person name="Patil S."/>
            <person name="Pu L.-L."/>
            <person name="Saada N."/>
            <person name="Tang L."/>
            <person name="Weissenberger G."/>
            <person name="Zhu Y."/>
            <person name="Hemphill L."/>
            <person name="Shang Y."/>
            <person name="Youmans B."/>
            <person name="Ayvaz T."/>
            <person name="Ross M."/>
            <person name="Santibanez J."/>
            <person name="Aqrawi P."/>
            <person name="Gross S."/>
            <person name="Joshi V."/>
            <person name="Fowler G."/>
            <person name="Nazareth L."/>
            <person name="Reid J."/>
            <person name="Worley K."/>
            <person name="Petrosino J."/>
            <person name="Highlander S."/>
            <person name="Gibbs R."/>
        </authorList>
    </citation>
    <scope>NUCLEOTIDE SEQUENCE [LARGE SCALE GENOMIC DNA]</scope>
    <source>
        <strain evidence="1">ATCC 33269</strain>
    </source>
</reference>
<accession>E7RPA6</accession>
<sequence>MDMYQRMYQQKKQSFSIAAQLNFHTLPTDSDAFAEDYDYPVISLGLRYSINNVTMHRGPDFPLGQAKTVDYDSRLGNIVSLYAAFNRTFLRRHRWSADYTLAAGMSYAHKKYDPYNNVDNELIGSRFLIYFGAGIHAHYRLSGRWGLRAGIDYYHHSNGSLNRPNKGANIWGPTVGIEYFPTAEYGERFAKHASQKSFIPYWYAAVALGIGGKVLNEDWLKTQYGTPPDSADYRTGRFHFYKAYSVQVDIMRRYARRWASGMGIDLFYGSYAARVEALDKADGYRTKHSSWSVGIAAKHQVYYHNWSMAMALGWYLYRHMGQNAEIIEKPYYERIGIHYTIPALHGLTIGANVKAHLTKADFTEVVIVYPFRFE</sequence>
<dbReference type="InterPro" id="IPR011250">
    <property type="entry name" value="OMP/PagP_B-barrel"/>
</dbReference>
<dbReference type="STRING" id="28134.SAMN05444288_1836"/>
<gene>
    <name evidence="1" type="ORF">HMPREF0663_11007</name>
</gene>
<comment type="caution">
    <text evidence="1">The sequence shown here is derived from an EMBL/GenBank/DDBJ whole genome shotgun (WGS) entry which is preliminary data.</text>
</comment>
<dbReference type="EMBL" id="AEPE02000003">
    <property type="protein sequence ID" value="EFZ37549.1"/>
    <property type="molecule type" value="Genomic_DNA"/>
</dbReference>